<evidence type="ECO:0000256" key="17">
    <source>
        <dbReference type="SAM" id="MobiDB-lite"/>
    </source>
</evidence>
<evidence type="ECO:0000259" key="18">
    <source>
        <dbReference type="SMART" id="SM00382"/>
    </source>
</evidence>
<comment type="similarity">
    <text evidence="16">Belongs to the AAA ATPase family.</text>
</comment>
<comment type="subunit">
    <text evidence="15">Homohexamer.</text>
</comment>
<feature type="region of interest" description="Disordered" evidence="17">
    <location>
        <begin position="120"/>
        <end position="139"/>
    </location>
</feature>
<evidence type="ECO:0000256" key="16">
    <source>
        <dbReference type="RuleBase" id="RU003651"/>
    </source>
</evidence>
<dbReference type="PANTHER" id="PTHR23076:SF97">
    <property type="entry name" value="ATP-DEPENDENT ZINC METALLOPROTEASE YME1L1"/>
    <property type="match status" value="1"/>
</dbReference>
<dbReference type="PANTHER" id="PTHR23076">
    <property type="entry name" value="METALLOPROTEASE M41 FTSH"/>
    <property type="match status" value="1"/>
</dbReference>
<dbReference type="SUPFAM" id="SSF140990">
    <property type="entry name" value="FtsH protease domain-like"/>
    <property type="match status" value="1"/>
</dbReference>
<keyword evidence="7 15" id="KW-0547">Nucleotide-binding</keyword>
<feature type="active site" evidence="15">
    <location>
        <position position="542"/>
    </location>
</feature>
<evidence type="ECO:0000256" key="5">
    <source>
        <dbReference type="ARBA" id="ARBA00022692"/>
    </source>
</evidence>
<keyword evidence="3 15" id="KW-1003">Cell membrane</keyword>
<reference evidence="19" key="1">
    <citation type="journal article" date="2005" name="Environ. Microbiol.">
        <title>Genetic and functional properties of uncultivated thermophilic crenarchaeotes from a subsurface gold mine as revealed by analysis of genome fragments.</title>
        <authorList>
            <person name="Nunoura T."/>
            <person name="Hirayama H."/>
            <person name="Takami H."/>
            <person name="Oida H."/>
            <person name="Nishi S."/>
            <person name="Shimamura S."/>
            <person name="Suzuki Y."/>
            <person name="Inagaki F."/>
            <person name="Takai K."/>
            <person name="Nealson K.H."/>
            <person name="Horikoshi K."/>
        </authorList>
    </citation>
    <scope>NUCLEOTIDE SEQUENCE</scope>
</reference>
<dbReference type="GO" id="GO:0016887">
    <property type="term" value="F:ATP hydrolysis activity"/>
    <property type="evidence" value="ECO:0007669"/>
    <property type="project" value="UniProtKB-UniRule"/>
</dbReference>
<comment type="similarity">
    <text evidence="14 15">In the central section; belongs to the AAA ATPase family.</text>
</comment>
<feature type="domain" description="AAA+ ATPase" evidence="18">
    <location>
        <begin position="307"/>
        <end position="450"/>
    </location>
</feature>
<evidence type="ECO:0000256" key="2">
    <source>
        <dbReference type="ARBA" id="ARBA00010044"/>
    </source>
</evidence>
<dbReference type="MEROPS" id="M41.021"/>
<name>H5SVA8_ACEAU</name>
<accession>H5SVA8</accession>
<dbReference type="FunFam" id="3.40.50.300:FF:000001">
    <property type="entry name" value="ATP-dependent zinc metalloprotease FtsH"/>
    <property type="match status" value="1"/>
</dbReference>
<evidence type="ECO:0000256" key="12">
    <source>
        <dbReference type="ARBA" id="ARBA00023049"/>
    </source>
</evidence>
<dbReference type="SMART" id="SM00382">
    <property type="entry name" value="AAA"/>
    <property type="match status" value="1"/>
</dbReference>
<feature type="transmembrane region" description="Helical" evidence="15">
    <location>
        <begin position="19"/>
        <end position="37"/>
    </location>
</feature>
<evidence type="ECO:0000256" key="8">
    <source>
        <dbReference type="ARBA" id="ARBA00022801"/>
    </source>
</evidence>
<evidence type="ECO:0000256" key="9">
    <source>
        <dbReference type="ARBA" id="ARBA00022833"/>
    </source>
</evidence>
<keyword evidence="6 15" id="KW-0479">Metal-binding</keyword>
<dbReference type="InterPro" id="IPR003959">
    <property type="entry name" value="ATPase_AAA_core"/>
</dbReference>
<evidence type="ECO:0000256" key="15">
    <source>
        <dbReference type="HAMAP-Rule" id="MF_01458"/>
    </source>
</evidence>
<dbReference type="CDD" id="cd19501">
    <property type="entry name" value="RecA-like_FtsH"/>
    <property type="match status" value="1"/>
</dbReference>
<dbReference type="InterPro" id="IPR037219">
    <property type="entry name" value="Peptidase_M41-like"/>
</dbReference>
<dbReference type="GO" id="GO:0005886">
    <property type="term" value="C:plasma membrane"/>
    <property type="evidence" value="ECO:0007669"/>
    <property type="project" value="UniProtKB-SubCell"/>
</dbReference>
<feature type="binding site" evidence="15">
    <location>
        <begin position="315"/>
        <end position="322"/>
    </location>
    <ligand>
        <name>ATP</name>
        <dbReference type="ChEBI" id="CHEBI:30616"/>
    </ligand>
</feature>
<sequence>MNFPNDDEQQRRSRNFRNIALVIVVVIFAAILLQSFLGPSDSAEKQIRYSEFLALVKAGQVATVTVKGSGLATAHGRVRPVGENASLLALDAQILREQQRKESVQKLIELQERRLAWQGQTQGSAPPVGANPRVRPGGLGRDEVLRRQLVGLALRAASLDRSLSALVRARKEKADEISTLMQRVLGTAERFRTDVVVSDSLLEELTRSNVAVSFEGASDSSWIFSVVLSLLPFFIILLLWYGMMRRMQGEGSSALNFGRSQAKLVTKEYSRVTFDDVAGIDEVKEEVQEIVDYLKDPQKFTRIGAQIPKGVLLVGPPGTGKTLLARAIAGEADVPFFSISGSDFVEMFVGVGAARVRDLFRRAKEEGKGKRGVIIFIDEIDAVGRKRGAGIGGGHDEREQTLNQLLSEMDGFDKNEHVIILAATNRPDILDPALLRPGRFDRKISVPPPDSKGREAILKVHVRNKKLAPDVDLKVLARRTPGFVGADLENLCNEAALLAARRNKEFIDMKDFEDAIDRVIAGIERKGRLLSEEEKVKIAYHEAGHALLGKLLPKADPVHRISIVPRGEALGYTLQLPLNDKYLFTKEELLDRMTGILGGRAAEEIVFEEISTGAYDDLKKATEIAKRMVVSYGMSERIGPINLGQENGNVFLGVDLVLNREHSEKMSALVDEEIKSIIESCYRRAKELLQRNLAALHKLAKRLLEVEVLEGEQLDALLKDSLVLPKAPQPV</sequence>
<dbReference type="GO" id="GO:0051301">
    <property type="term" value="P:cell division"/>
    <property type="evidence" value="ECO:0007669"/>
    <property type="project" value="UniProtKB-KW"/>
</dbReference>
<dbReference type="InterPro" id="IPR011546">
    <property type="entry name" value="Pept_M41_FtsH_extracell"/>
</dbReference>
<reference evidence="19" key="2">
    <citation type="journal article" date="2012" name="PLoS ONE">
        <title>A Deeply Branching Thermophilic Bacterium with an Ancient Acetyl-CoA Pathway Dominates a Subsurface Ecosystem.</title>
        <authorList>
            <person name="Takami H."/>
            <person name="Noguchi H."/>
            <person name="Takaki Y."/>
            <person name="Uchiyama I."/>
            <person name="Toyoda A."/>
            <person name="Nishi S."/>
            <person name="Chee G.-J."/>
            <person name="Arai W."/>
            <person name="Nunoura T."/>
            <person name="Itoh T."/>
            <person name="Hattori M."/>
            <person name="Takai K."/>
        </authorList>
    </citation>
    <scope>NUCLEOTIDE SEQUENCE</scope>
</reference>
<dbReference type="GO" id="GO:0005524">
    <property type="term" value="F:ATP binding"/>
    <property type="evidence" value="ECO:0007669"/>
    <property type="project" value="UniProtKB-UniRule"/>
</dbReference>
<keyword evidence="19" id="KW-0132">Cell division</keyword>
<keyword evidence="9 15" id="KW-0862">Zinc</keyword>
<dbReference type="GO" id="GO:0004176">
    <property type="term" value="F:ATP-dependent peptidase activity"/>
    <property type="evidence" value="ECO:0007669"/>
    <property type="project" value="InterPro"/>
</dbReference>
<dbReference type="FunFam" id="1.10.8.60:FF:000001">
    <property type="entry name" value="ATP-dependent zinc metalloprotease FtsH"/>
    <property type="match status" value="1"/>
</dbReference>
<dbReference type="Pfam" id="PF00004">
    <property type="entry name" value="AAA"/>
    <property type="match status" value="1"/>
</dbReference>
<dbReference type="InterPro" id="IPR003593">
    <property type="entry name" value="AAA+_ATPase"/>
</dbReference>
<comment type="subcellular location">
    <subcellularLocation>
        <location evidence="15">Cell membrane</location>
        <topology evidence="15">Multi-pass membrane protein</topology>
        <orientation evidence="15">Cytoplasmic side</orientation>
    </subcellularLocation>
    <subcellularLocation>
        <location evidence="1">Membrane</location>
    </subcellularLocation>
</comment>
<dbReference type="GO" id="GO:0008270">
    <property type="term" value="F:zinc ion binding"/>
    <property type="evidence" value="ECO:0007669"/>
    <property type="project" value="UniProtKB-UniRule"/>
</dbReference>
<feature type="binding site" evidence="15">
    <location>
        <position position="545"/>
    </location>
    <ligand>
        <name>Zn(2+)</name>
        <dbReference type="ChEBI" id="CHEBI:29105"/>
        <note>catalytic</note>
    </ligand>
</feature>
<dbReference type="InterPro" id="IPR003960">
    <property type="entry name" value="ATPase_AAA_CS"/>
</dbReference>
<dbReference type="NCBIfam" id="TIGR01241">
    <property type="entry name" value="FtsH_fam"/>
    <property type="match status" value="1"/>
</dbReference>
<evidence type="ECO:0000256" key="7">
    <source>
        <dbReference type="ARBA" id="ARBA00022741"/>
    </source>
</evidence>
<evidence type="ECO:0000256" key="14">
    <source>
        <dbReference type="ARBA" id="ARBA00061570"/>
    </source>
</evidence>
<feature type="binding site" evidence="15">
    <location>
        <position position="617"/>
    </location>
    <ligand>
        <name>Zn(2+)</name>
        <dbReference type="ChEBI" id="CHEBI:29105"/>
        <note>catalytic</note>
    </ligand>
</feature>
<dbReference type="EC" id="3.4.24.-" evidence="15"/>
<evidence type="ECO:0000256" key="3">
    <source>
        <dbReference type="ARBA" id="ARBA00022475"/>
    </source>
</evidence>
<evidence type="ECO:0000256" key="4">
    <source>
        <dbReference type="ARBA" id="ARBA00022670"/>
    </source>
</evidence>
<evidence type="ECO:0000256" key="13">
    <source>
        <dbReference type="ARBA" id="ARBA00023136"/>
    </source>
</evidence>
<evidence type="ECO:0000256" key="11">
    <source>
        <dbReference type="ARBA" id="ARBA00022989"/>
    </source>
</evidence>
<protein>
    <recommendedName>
        <fullName evidence="15">ATP-dependent zinc metalloprotease FtsH</fullName>
        <ecNumber evidence="15">3.4.24.-</ecNumber>
    </recommendedName>
</protein>
<dbReference type="GO" id="GO:0030163">
    <property type="term" value="P:protein catabolic process"/>
    <property type="evidence" value="ECO:0007669"/>
    <property type="project" value="UniProtKB-UniRule"/>
</dbReference>
<keyword evidence="10 15" id="KW-0067">ATP-binding</keyword>
<evidence type="ECO:0000256" key="10">
    <source>
        <dbReference type="ARBA" id="ARBA00022840"/>
    </source>
</evidence>
<dbReference type="GO" id="GO:0006508">
    <property type="term" value="P:proteolysis"/>
    <property type="evidence" value="ECO:0007669"/>
    <property type="project" value="UniProtKB-KW"/>
</dbReference>
<comment type="function">
    <text evidence="15">Acts as a processive, ATP-dependent zinc metallopeptidase for both cytoplasmic and membrane proteins. Plays a role in the quality control of integral membrane proteins.</text>
</comment>
<evidence type="ECO:0000313" key="19">
    <source>
        <dbReference type="EMBL" id="BAL59537.1"/>
    </source>
</evidence>
<dbReference type="EMBL" id="AP011803">
    <property type="protein sequence ID" value="BAL59537.1"/>
    <property type="molecule type" value="Genomic_DNA"/>
</dbReference>
<keyword evidence="4 15" id="KW-0645">Protease</keyword>
<comment type="cofactor">
    <cofactor evidence="15">
        <name>Zn(2+)</name>
        <dbReference type="ChEBI" id="CHEBI:29105"/>
    </cofactor>
    <text evidence="15">Binds 1 zinc ion per subunit.</text>
</comment>
<gene>
    <name evidence="15" type="primary">ftsH</name>
    <name evidence="19" type="ORF">HGMM_OP4C173</name>
</gene>
<feature type="transmembrane region" description="Helical" evidence="15">
    <location>
        <begin position="222"/>
        <end position="241"/>
    </location>
</feature>
<dbReference type="InterPro" id="IPR005936">
    <property type="entry name" value="FtsH"/>
</dbReference>
<dbReference type="Gene3D" id="1.20.58.760">
    <property type="entry name" value="Peptidase M41"/>
    <property type="match status" value="1"/>
</dbReference>
<dbReference type="SUPFAM" id="SSF52540">
    <property type="entry name" value="P-loop containing nucleoside triphosphate hydrolases"/>
    <property type="match status" value="1"/>
</dbReference>
<dbReference type="HAMAP" id="MF_01458">
    <property type="entry name" value="FtsH"/>
    <property type="match status" value="1"/>
</dbReference>
<dbReference type="Pfam" id="PF17862">
    <property type="entry name" value="AAA_lid_3"/>
    <property type="match status" value="1"/>
</dbReference>
<feature type="binding site" evidence="15">
    <location>
        <position position="541"/>
    </location>
    <ligand>
        <name>Zn(2+)</name>
        <dbReference type="ChEBI" id="CHEBI:29105"/>
        <note>catalytic</note>
    </ligand>
</feature>
<dbReference type="PROSITE" id="PS00674">
    <property type="entry name" value="AAA"/>
    <property type="match status" value="1"/>
</dbReference>
<evidence type="ECO:0000256" key="1">
    <source>
        <dbReference type="ARBA" id="ARBA00004370"/>
    </source>
</evidence>
<dbReference type="Gene3D" id="3.40.50.300">
    <property type="entry name" value="P-loop containing nucleotide triphosphate hydrolases"/>
    <property type="match status" value="1"/>
</dbReference>
<proteinExistence type="inferred from homology"/>
<keyword evidence="8 15" id="KW-0378">Hydrolase</keyword>
<keyword evidence="5 15" id="KW-0812">Transmembrane</keyword>
<dbReference type="AlphaFoldDB" id="H5SVA8"/>
<keyword evidence="11 15" id="KW-1133">Transmembrane helix</keyword>
<keyword evidence="13 15" id="KW-0472">Membrane</keyword>
<dbReference type="Pfam" id="PF01434">
    <property type="entry name" value="Peptidase_M41"/>
    <property type="match status" value="1"/>
</dbReference>
<keyword evidence="19" id="KW-0131">Cell cycle</keyword>
<dbReference type="Pfam" id="PF06480">
    <property type="entry name" value="FtsH_ext"/>
    <property type="match status" value="1"/>
</dbReference>
<dbReference type="InterPro" id="IPR027417">
    <property type="entry name" value="P-loop_NTPase"/>
</dbReference>
<organism evidence="19">
    <name type="scientific">Acetithermum autotrophicum</name>
    <dbReference type="NCBI Taxonomy" id="1446466"/>
    <lineage>
        <taxon>Bacteria</taxon>
        <taxon>Candidatus Bipolaricaulota</taxon>
        <taxon>Candidatus Acetithermum</taxon>
    </lineage>
</organism>
<dbReference type="InterPro" id="IPR041569">
    <property type="entry name" value="AAA_lid_3"/>
</dbReference>
<evidence type="ECO:0000256" key="6">
    <source>
        <dbReference type="ARBA" id="ARBA00022723"/>
    </source>
</evidence>
<dbReference type="InterPro" id="IPR000642">
    <property type="entry name" value="Peptidase_M41"/>
</dbReference>
<dbReference type="Gene3D" id="1.10.8.60">
    <property type="match status" value="1"/>
</dbReference>
<dbReference type="GO" id="GO:0004222">
    <property type="term" value="F:metalloendopeptidase activity"/>
    <property type="evidence" value="ECO:0007669"/>
    <property type="project" value="InterPro"/>
</dbReference>
<comment type="similarity">
    <text evidence="2 15">In the C-terminal section; belongs to the peptidase M41 family.</text>
</comment>
<keyword evidence="12 15" id="KW-0482">Metalloprotease</keyword>
<dbReference type="FunFam" id="1.20.58.760:FF:000001">
    <property type="entry name" value="ATP-dependent zinc metalloprotease FtsH"/>
    <property type="match status" value="1"/>
</dbReference>